<name>A0A397G7N4_9GLOM</name>
<evidence type="ECO:0000256" key="1">
    <source>
        <dbReference type="SAM" id="MobiDB-lite"/>
    </source>
</evidence>
<gene>
    <name evidence="2" type="ORF">Glove_645g35</name>
</gene>
<dbReference type="Proteomes" id="UP000266861">
    <property type="component" value="Unassembled WGS sequence"/>
</dbReference>
<feature type="compositionally biased region" description="Acidic residues" evidence="1">
    <location>
        <begin position="18"/>
        <end position="31"/>
    </location>
</feature>
<feature type="region of interest" description="Disordered" evidence="1">
    <location>
        <begin position="18"/>
        <end position="42"/>
    </location>
</feature>
<dbReference type="EMBL" id="PQFF01000534">
    <property type="protein sequence ID" value="RHZ45874.1"/>
    <property type="molecule type" value="Genomic_DNA"/>
</dbReference>
<comment type="caution">
    <text evidence="2">The sequence shown here is derived from an EMBL/GenBank/DDBJ whole genome shotgun (WGS) entry which is preliminary data.</text>
</comment>
<dbReference type="OrthoDB" id="2443848at2759"/>
<reference evidence="2 3" key="1">
    <citation type="submission" date="2018-08" db="EMBL/GenBank/DDBJ databases">
        <title>Genome and evolution of the arbuscular mycorrhizal fungus Diversispora epigaea (formerly Glomus versiforme) and its bacterial endosymbionts.</title>
        <authorList>
            <person name="Sun X."/>
            <person name="Fei Z."/>
            <person name="Harrison M."/>
        </authorList>
    </citation>
    <scope>NUCLEOTIDE SEQUENCE [LARGE SCALE GENOMIC DNA]</scope>
    <source>
        <strain evidence="2 3">IT104</strain>
    </source>
</reference>
<organism evidence="2 3">
    <name type="scientific">Diversispora epigaea</name>
    <dbReference type="NCBI Taxonomy" id="1348612"/>
    <lineage>
        <taxon>Eukaryota</taxon>
        <taxon>Fungi</taxon>
        <taxon>Fungi incertae sedis</taxon>
        <taxon>Mucoromycota</taxon>
        <taxon>Glomeromycotina</taxon>
        <taxon>Glomeromycetes</taxon>
        <taxon>Diversisporales</taxon>
        <taxon>Diversisporaceae</taxon>
        <taxon>Diversispora</taxon>
    </lineage>
</organism>
<sequence length="401" mass="46666">MCKTLVQLLSLTIPSDTDELTSDESIEDNDNLDCNNDHVSKKDPPKIDKVAFRKTHDAIPDTTKLKLSTEKIVEDILFNFCKNMDYEHHAHSYIVDFDDENIKALFTDSEWKELTKDRIGVPIISHDIIKELARYEKGTLEDLRTVTMKSFLEEEKYDIRKHYTTIKNGFNWPFELLIDAPSSSSANRKNRNRKANTRKRKLVGRKIDGIIYTTDELLEFGAIEGARSFKGVSDNKYLNEEFKMPKTLRDMYSDLIRAVNYDDQRASKLQVIGILHLGLWIQFVRLWRAGGSICIFRKDPQSFNIHSKFSKKGLRSFLKFLARIYQYKIIIKNNLQVLDILNDDDNDNDNDDELKELNEQCSTPPPTSIQFFADCESTPKKKRTNSKEKNPRQKKIKSNHL</sequence>
<feature type="region of interest" description="Disordered" evidence="1">
    <location>
        <begin position="349"/>
        <end position="401"/>
    </location>
</feature>
<evidence type="ECO:0000313" key="3">
    <source>
        <dbReference type="Proteomes" id="UP000266861"/>
    </source>
</evidence>
<protein>
    <submittedName>
        <fullName evidence="2">Uncharacterized protein</fullName>
    </submittedName>
</protein>
<feature type="compositionally biased region" description="Basic residues" evidence="1">
    <location>
        <begin position="392"/>
        <end position="401"/>
    </location>
</feature>
<evidence type="ECO:0000313" key="2">
    <source>
        <dbReference type="EMBL" id="RHZ45874.1"/>
    </source>
</evidence>
<dbReference type="AlphaFoldDB" id="A0A397G7N4"/>
<keyword evidence="3" id="KW-1185">Reference proteome</keyword>
<accession>A0A397G7N4</accession>
<proteinExistence type="predicted"/>